<reference evidence="2" key="1">
    <citation type="journal article" date="2015" name="Proc. Natl. Acad. Sci. U.S.A.">
        <title>Genome sequencing of adzuki bean (Vigna angularis) provides insight into high starch and low fat accumulation and domestication.</title>
        <authorList>
            <person name="Yang K."/>
            <person name="Tian Z."/>
            <person name="Chen C."/>
            <person name="Luo L."/>
            <person name="Zhao B."/>
            <person name="Wang Z."/>
            <person name="Yu L."/>
            <person name="Li Y."/>
            <person name="Sun Y."/>
            <person name="Li W."/>
            <person name="Chen Y."/>
            <person name="Li Y."/>
            <person name="Zhang Y."/>
            <person name="Ai D."/>
            <person name="Zhao J."/>
            <person name="Shang C."/>
            <person name="Ma Y."/>
            <person name="Wu B."/>
            <person name="Wang M."/>
            <person name="Gao L."/>
            <person name="Sun D."/>
            <person name="Zhang P."/>
            <person name="Guo F."/>
            <person name="Wang W."/>
            <person name="Li Y."/>
            <person name="Wang J."/>
            <person name="Varshney R.K."/>
            <person name="Wang J."/>
            <person name="Ling H.Q."/>
            <person name="Wan P."/>
        </authorList>
    </citation>
    <scope>NUCLEOTIDE SEQUENCE</scope>
    <source>
        <strain evidence="2">cv. Jingnong 6</strain>
    </source>
</reference>
<gene>
    <name evidence="1" type="ORF">LR48_Vigan635s001400</name>
</gene>
<dbReference type="EMBL" id="KQ258467">
    <property type="protein sequence ID" value="KOM29089.1"/>
    <property type="molecule type" value="Genomic_DNA"/>
</dbReference>
<evidence type="ECO:0000313" key="1">
    <source>
        <dbReference type="EMBL" id="KOM29089.1"/>
    </source>
</evidence>
<organism evidence="1 2">
    <name type="scientific">Phaseolus angularis</name>
    <name type="common">Azuki bean</name>
    <name type="synonym">Vigna angularis</name>
    <dbReference type="NCBI Taxonomy" id="3914"/>
    <lineage>
        <taxon>Eukaryota</taxon>
        <taxon>Viridiplantae</taxon>
        <taxon>Streptophyta</taxon>
        <taxon>Embryophyta</taxon>
        <taxon>Tracheophyta</taxon>
        <taxon>Spermatophyta</taxon>
        <taxon>Magnoliopsida</taxon>
        <taxon>eudicotyledons</taxon>
        <taxon>Gunneridae</taxon>
        <taxon>Pentapetalae</taxon>
        <taxon>rosids</taxon>
        <taxon>fabids</taxon>
        <taxon>Fabales</taxon>
        <taxon>Fabaceae</taxon>
        <taxon>Papilionoideae</taxon>
        <taxon>50 kb inversion clade</taxon>
        <taxon>NPAAA clade</taxon>
        <taxon>indigoferoid/millettioid clade</taxon>
        <taxon>Phaseoleae</taxon>
        <taxon>Vigna</taxon>
    </lineage>
</organism>
<protein>
    <submittedName>
        <fullName evidence="1">Uncharacterized protein</fullName>
    </submittedName>
</protein>
<name>A0A0L9TG48_PHAAN</name>
<evidence type="ECO:0000313" key="2">
    <source>
        <dbReference type="Proteomes" id="UP000053144"/>
    </source>
</evidence>
<dbReference type="Proteomes" id="UP000053144">
    <property type="component" value="Unassembled WGS sequence"/>
</dbReference>
<dbReference type="AlphaFoldDB" id="A0A0L9TG48"/>
<proteinExistence type="predicted"/>
<sequence>MSEALKRLVMSGALTGKVGYEWSTMVEWPEYSVVGALKFMVGALTAVSFSTAGWWTVAAAGLDVKYWLLPSASWITFPSSLQRPSPLLPLLDVLASSSMLDASHVCKLDGGAASSLAALQLGRKEWWTVSFMDGSLLLLNHMECWRYMDEDDDRVRE</sequence>
<dbReference type="Gramene" id="KOM29089">
    <property type="protein sequence ID" value="KOM29089"/>
    <property type="gene ID" value="LR48_Vigan635s001400"/>
</dbReference>
<accession>A0A0L9TG48</accession>